<proteinExistence type="predicted"/>
<feature type="transmembrane region" description="Helical" evidence="1">
    <location>
        <begin position="39"/>
        <end position="58"/>
    </location>
</feature>
<organism evidence="2 3">
    <name type="scientific">Rubinisphaera brasiliensis (strain ATCC 49424 / DSM 5305 / JCM 21570 / IAM 15109 / NBRC 103401 / IFAM 1448)</name>
    <name type="common">Planctomyces brasiliensis</name>
    <dbReference type="NCBI Taxonomy" id="756272"/>
    <lineage>
        <taxon>Bacteria</taxon>
        <taxon>Pseudomonadati</taxon>
        <taxon>Planctomycetota</taxon>
        <taxon>Planctomycetia</taxon>
        <taxon>Planctomycetales</taxon>
        <taxon>Planctomycetaceae</taxon>
        <taxon>Rubinisphaera</taxon>
    </lineage>
</organism>
<evidence type="ECO:0000313" key="2">
    <source>
        <dbReference type="EMBL" id="ADY58543.1"/>
    </source>
</evidence>
<reference evidence="3" key="1">
    <citation type="submission" date="2011-02" db="EMBL/GenBank/DDBJ databases">
        <title>The complete genome of Planctomyces brasiliensis DSM 5305.</title>
        <authorList>
            <person name="Lucas S."/>
            <person name="Copeland A."/>
            <person name="Lapidus A."/>
            <person name="Bruce D."/>
            <person name="Goodwin L."/>
            <person name="Pitluck S."/>
            <person name="Kyrpides N."/>
            <person name="Mavromatis K."/>
            <person name="Pagani I."/>
            <person name="Ivanova N."/>
            <person name="Ovchinnikova G."/>
            <person name="Lu M."/>
            <person name="Detter J.C."/>
            <person name="Han C."/>
            <person name="Land M."/>
            <person name="Hauser L."/>
            <person name="Markowitz V."/>
            <person name="Cheng J.-F."/>
            <person name="Hugenholtz P."/>
            <person name="Woyke T."/>
            <person name="Wu D."/>
            <person name="Tindall B."/>
            <person name="Pomrenke H.G."/>
            <person name="Brambilla E."/>
            <person name="Klenk H.-P."/>
            <person name="Eisen J.A."/>
        </authorList>
    </citation>
    <scope>NUCLEOTIDE SEQUENCE [LARGE SCALE GENOMIC DNA]</scope>
    <source>
        <strain evidence="3">ATCC 49424 / DSM 5305 / JCM 21570 / NBRC 103401 / IFAM 1448</strain>
    </source>
</reference>
<keyword evidence="1" id="KW-1133">Transmembrane helix</keyword>
<protein>
    <submittedName>
        <fullName evidence="2">Uncharacterized protein</fullName>
    </submittedName>
</protein>
<sequence length="107" mass="12329">MLVLLLLREHDWLSVPYFLLMFTLPAAAYCAGRYWYHGATFLAFGGYGSILFLPGYIWQLMQAIAWPWEVTWVNFIPFDLIALLIGFACRETGRRAYKSRPKADTTG</sequence>
<dbReference type="Proteomes" id="UP000006860">
    <property type="component" value="Chromosome"/>
</dbReference>
<feature type="transmembrane region" description="Helical" evidence="1">
    <location>
        <begin position="70"/>
        <end position="89"/>
    </location>
</feature>
<dbReference type="EMBL" id="CP002546">
    <property type="protein sequence ID" value="ADY58543.1"/>
    <property type="molecule type" value="Genomic_DNA"/>
</dbReference>
<keyword evidence="1" id="KW-0472">Membrane</keyword>
<name>F0SIF4_RUBBR</name>
<evidence type="ECO:0000256" key="1">
    <source>
        <dbReference type="SAM" id="Phobius"/>
    </source>
</evidence>
<gene>
    <name evidence="2" type="ordered locus">Plabr_0922</name>
</gene>
<dbReference type="KEGG" id="pbs:Plabr_0922"/>
<evidence type="ECO:0000313" key="3">
    <source>
        <dbReference type="Proteomes" id="UP000006860"/>
    </source>
</evidence>
<dbReference type="AlphaFoldDB" id="F0SIF4"/>
<keyword evidence="3" id="KW-1185">Reference proteome</keyword>
<keyword evidence="1" id="KW-0812">Transmembrane</keyword>
<accession>F0SIF4</accession>
<dbReference type="HOGENOM" id="CLU_2208125_0_0_0"/>
<feature type="transmembrane region" description="Helical" evidence="1">
    <location>
        <begin position="12"/>
        <end position="32"/>
    </location>
</feature>